<keyword evidence="5" id="KW-1185">Reference proteome</keyword>
<feature type="domain" description="Dehydrogenase E1 component" evidence="2">
    <location>
        <begin position="2"/>
        <end position="74"/>
    </location>
</feature>
<evidence type="ECO:0000256" key="1">
    <source>
        <dbReference type="ARBA" id="ARBA00023002"/>
    </source>
</evidence>
<evidence type="ECO:0000313" key="4">
    <source>
        <dbReference type="EMBL" id="KAF7834141.1"/>
    </source>
</evidence>
<name>A0A834WX53_9FABA</name>
<dbReference type="InterPro" id="IPR029061">
    <property type="entry name" value="THDP-binding"/>
</dbReference>
<dbReference type="SUPFAM" id="SSF48371">
    <property type="entry name" value="ARM repeat"/>
    <property type="match status" value="1"/>
</dbReference>
<dbReference type="Proteomes" id="UP000634136">
    <property type="component" value="Unassembled WGS sequence"/>
</dbReference>
<protein>
    <submittedName>
        <fullName evidence="4">2-oxoisovalerate dehydrogenase subunit alpha 2, mitochondrial-like isoform X3</fullName>
    </submittedName>
</protein>
<dbReference type="Pfam" id="PF25598">
    <property type="entry name" value="ARM_PUB"/>
    <property type="match status" value="1"/>
</dbReference>
<dbReference type="SUPFAM" id="SSF52518">
    <property type="entry name" value="Thiamin diphosphate-binding fold (THDP-binding)"/>
    <property type="match status" value="1"/>
</dbReference>
<dbReference type="Gene3D" id="1.25.10.10">
    <property type="entry name" value="Leucine-rich Repeat Variant"/>
    <property type="match status" value="1"/>
</dbReference>
<dbReference type="InterPro" id="IPR058678">
    <property type="entry name" value="ARM_PUB"/>
</dbReference>
<dbReference type="InterPro" id="IPR001017">
    <property type="entry name" value="DH_E1"/>
</dbReference>
<sequence length="244" mass="27539">MAVTERKPVLIEALTYRVGHHSMSDDSTKYRPINEIELWRSARDSVARFRKWIERNGWWNCKAESELRNNVRQELLPLDDPTSNHLNILTQDPKFQSFLQLFQKGTTKIKTCLCNLIDSAASSSHSQDLIFLLGNSQKLLQEIIILLDDNNNNNNSEASMAAIKAISSLSTVEPNREKLVRAGAIDGIIRESGAAREEAIGEGVLSQLLLLLQSQCSARTKTKARMLLKLLRSKWVSENVPKQV</sequence>
<dbReference type="PANTHER" id="PTHR43380:SF11">
    <property type="entry name" value="2-OXOISOVALERATE DEHYDROGENASE SUBUNIT ALPHA 2, MITOCHONDRIAL"/>
    <property type="match status" value="1"/>
</dbReference>
<evidence type="ECO:0000259" key="3">
    <source>
        <dbReference type="Pfam" id="PF25598"/>
    </source>
</evidence>
<proteinExistence type="predicted"/>
<gene>
    <name evidence="4" type="ORF">G2W53_009000</name>
</gene>
<dbReference type="OrthoDB" id="3845at2759"/>
<dbReference type="Pfam" id="PF00676">
    <property type="entry name" value="E1_dh"/>
    <property type="match status" value="1"/>
</dbReference>
<dbReference type="InterPro" id="IPR016024">
    <property type="entry name" value="ARM-type_fold"/>
</dbReference>
<dbReference type="GO" id="GO:0009083">
    <property type="term" value="P:branched-chain amino acid catabolic process"/>
    <property type="evidence" value="ECO:0007669"/>
    <property type="project" value="TreeGrafter"/>
</dbReference>
<dbReference type="GO" id="GO:0016624">
    <property type="term" value="F:oxidoreductase activity, acting on the aldehyde or oxo group of donors, disulfide as acceptor"/>
    <property type="evidence" value="ECO:0007669"/>
    <property type="project" value="InterPro"/>
</dbReference>
<keyword evidence="1" id="KW-0560">Oxidoreductase</keyword>
<feature type="domain" description="U-box" evidence="3">
    <location>
        <begin position="194"/>
        <end position="237"/>
    </location>
</feature>
<dbReference type="EMBL" id="JAAIUW010000004">
    <property type="protein sequence ID" value="KAF7834141.1"/>
    <property type="molecule type" value="Genomic_DNA"/>
</dbReference>
<accession>A0A834WX53</accession>
<evidence type="ECO:0000313" key="5">
    <source>
        <dbReference type="Proteomes" id="UP000634136"/>
    </source>
</evidence>
<evidence type="ECO:0000259" key="2">
    <source>
        <dbReference type="Pfam" id="PF00676"/>
    </source>
</evidence>
<dbReference type="PANTHER" id="PTHR43380">
    <property type="entry name" value="2-OXOISOVALERATE DEHYDROGENASE SUBUNIT ALPHA, MITOCHONDRIAL"/>
    <property type="match status" value="1"/>
</dbReference>
<organism evidence="4 5">
    <name type="scientific">Senna tora</name>
    <dbReference type="NCBI Taxonomy" id="362788"/>
    <lineage>
        <taxon>Eukaryota</taxon>
        <taxon>Viridiplantae</taxon>
        <taxon>Streptophyta</taxon>
        <taxon>Embryophyta</taxon>
        <taxon>Tracheophyta</taxon>
        <taxon>Spermatophyta</taxon>
        <taxon>Magnoliopsida</taxon>
        <taxon>eudicotyledons</taxon>
        <taxon>Gunneridae</taxon>
        <taxon>Pentapetalae</taxon>
        <taxon>rosids</taxon>
        <taxon>fabids</taxon>
        <taxon>Fabales</taxon>
        <taxon>Fabaceae</taxon>
        <taxon>Caesalpinioideae</taxon>
        <taxon>Cassia clade</taxon>
        <taxon>Senna</taxon>
    </lineage>
</organism>
<dbReference type="InterPro" id="IPR050771">
    <property type="entry name" value="Alpha-ketoacid_DH_E1_comp"/>
</dbReference>
<dbReference type="InterPro" id="IPR011989">
    <property type="entry name" value="ARM-like"/>
</dbReference>
<reference evidence="4" key="1">
    <citation type="submission" date="2020-09" db="EMBL/GenBank/DDBJ databases">
        <title>Genome-Enabled Discovery of Anthraquinone Biosynthesis in Senna tora.</title>
        <authorList>
            <person name="Kang S.-H."/>
            <person name="Pandey R.P."/>
            <person name="Lee C.-M."/>
            <person name="Sim J.-S."/>
            <person name="Jeong J.-T."/>
            <person name="Choi B.-S."/>
            <person name="Jung M."/>
            <person name="Ginzburg D."/>
            <person name="Zhao K."/>
            <person name="Won S.Y."/>
            <person name="Oh T.-J."/>
            <person name="Yu Y."/>
            <person name="Kim N.-H."/>
            <person name="Lee O.R."/>
            <person name="Lee T.-H."/>
            <person name="Bashyal P."/>
            <person name="Kim T.-S."/>
            <person name="Lee W.-H."/>
            <person name="Kawkins C."/>
            <person name="Kim C.-K."/>
            <person name="Kim J.S."/>
            <person name="Ahn B.O."/>
            <person name="Rhee S.Y."/>
            <person name="Sohng J.K."/>
        </authorList>
    </citation>
    <scope>NUCLEOTIDE SEQUENCE</scope>
    <source>
        <tissue evidence="4">Leaf</tissue>
    </source>
</reference>
<dbReference type="Gene3D" id="3.40.50.970">
    <property type="match status" value="1"/>
</dbReference>
<dbReference type="AlphaFoldDB" id="A0A834WX53"/>
<comment type="caution">
    <text evidence="4">The sequence shown here is derived from an EMBL/GenBank/DDBJ whole genome shotgun (WGS) entry which is preliminary data.</text>
</comment>